<proteinExistence type="predicted"/>
<comment type="caution">
    <text evidence="2">The sequence shown here is derived from an EMBL/GenBank/DDBJ whole genome shotgun (WGS) entry which is preliminary data.</text>
</comment>
<keyword evidence="3" id="KW-1185">Reference proteome</keyword>
<reference evidence="2 3" key="1">
    <citation type="submission" date="2017-04" db="EMBL/GenBank/DDBJ databases">
        <title>The new phylogeny of genus Mycobacterium.</title>
        <authorList>
            <person name="Tortoli E."/>
            <person name="Trovato A."/>
            <person name="Cirillo D.M."/>
        </authorList>
    </citation>
    <scope>NUCLEOTIDE SEQUENCE [LARGE SCALE GENOMIC DNA]</scope>
    <source>
        <strain evidence="2 3">KCTC 19819</strain>
    </source>
</reference>
<feature type="region of interest" description="Disordered" evidence="1">
    <location>
        <begin position="1"/>
        <end position="21"/>
    </location>
</feature>
<dbReference type="EMBL" id="NCXO01000071">
    <property type="protein sequence ID" value="OSC25223.1"/>
    <property type="molecule type" value="Genomic_DNA"/>
</dbReference>
<evidence type="ECO:0000313" key="3">
    <source>
        <dbReference type="Proteomes" id="UP000193577"/>
    </source>
</evidence>
<dbReference type="AlphaFoldDB" id="A0AA91PB24"/>
<protein>
    <submittedName>
        <fullName evidence="2">Uncharacterized protein</fullName>
    </submittedName>
</protein>
<organism evidence="2 3">
    <name type="scientific">Mycolicibacillus koreensis</name>
    <dbReference type="NCBI Taxonomy" id="1069220"/>
    <lineage>
        <taxon>Bacteria</taxon>
        <taxon>Bacillati</taxon>
        <taxon>Actinomycetota</taxon>
        <taxon>Actinomycetes</taxon>
        <taxon>Mycobacteriales</taxon>
        <taxon>Mycobacteriaceae</taxon>
        <taxon>Mycolicibacillus</taxon>
    </lineage>
</organism>
<sequence length="81" mass="8570">MDGLREGLTDTLAGDGAGDGDGTGLVEVVQVLDVFLPAQGQNLPDALAGRHEQSHQLHHVHPPLRAALARLANSPRVWDAF</sequence>
<evidence type="ECO:0000256" key="1">
    <source>
        <dbReference type="SAM" id="MobiDB-lite"/>
    </source>
</evidence>
<evidence type="ECO:0000313" key="2">
    <source>
        <dbReference type="EMBL" id="OSC25223.1"/>
    </source>
</evidence>
<gene>
    <name evidence="2" type="ORF">B8W67_19130</name>
</gene>
<accession>A0AA91PB24</accession>
<name>A0AA91PB24_9MYCO</name>
<dbReference type="Proteomes" id="UP000193577">
    <property type="component" value="Unassembled WGS sequence"/>
</dbReference>